<dbReference type="Pfam" id="PF21805">
    <property type="entry name" value="Imm5_like"/>
    <property type="match status" value="1"/>
</dbReference>
<gene>
    <name evidence="2" type="ordered locus">SpiGrapes_1770</name>
</gene>
<dbReference type="RefSeq" id="WP_014270409.1">
    <property type="nucleotide sequence ID" value="NC_016633.1"/>
</dbReference>
<reference evidence="2 3" key="1">
    <citation type="submission" date="2011-11" db="EMBL/GenBank/DDBJ databases">
        <title>Complete sequence of Spirochaeta sp. grapes.</title>
        <authorList>
            <consortium name="US DOE Joint Genome Institute"/>
            <person name="Lucas S."/>
            <person name="Han J."/>
            <person name="Lapidus A."/>
            <person name="Cheng J.-F."/>
            <person name="Goodwin L."/>
            <person name="Pitluck S."/>
            <person name="Peters L."/>
            <person name="Ovchinnikova G."/>
            <person name="Munk A.C."/>
            <person name="Detter J.C."/>
            <person name="Han C."/>
            <person name="Tapia R."/>
            <person name="Land M."/>
            <person name="Hauser L."/>
            <person name="Kyrpides N."/>
            <person name="Ivanova N."/>
            <person name="Pagani I."/>
            <person name="Ritalahtilisa K."/>
            <person name="Loeffler F."/>
            <person name="Woyke T."/>
        </authorList>
    </citation>
    <scope>NUCLEOTIDE SEQUENCE [LARGE SCALE GENOMIC DNA]</scope>
    <source>
        <strain evidence="3">ATCC BAA-1885 / DSM 22778 / Grapes</strain>
    </source>
</reference>
<sequence length="202" mass="22693">MLGAIDASLALKYKKGNQLLFSRDSECLQDLMHLIGEQKHRTLVLWAFDCAQAPLTLFEIGHPLETRPRTALQTCQAWARGDVKMPVARKAILACHAVAKEHTDTVTGLLAHAIGQACSTVHVETHALGLVFYELSAIVYTQGLDGCQMAVEEKIKSYYDRLLYWQGEIEHFEGSWAPFLLDEHTENKEKVLQGTRRKSQTT</sequence>
<dbReference type="InterPro" id="IPR048667">
    <property type="entry name" value="Imm5-like"/>
</dbReference>
<organism evidence="2 3">
    <name type="scientific">Sphaerochaeta pleomorpha (strain ATCC BAA-1885 / DSM 22778 / Grapes)</name>
    <dbReference type="NCBI Taxonomy" id="158190"/>
    <lineage>
        <taxon>Bacteria</taxon>
        <taxon>Pseudomonadati</taxon>
        <taxon>Spirochaetota</taxon>
        <taxon>Spirochaetia</taxon>
        <taxon>Spirochaetales</taxon>
        <taxon>Sphaerochaetaceae</taxon>
        <taxon>Sphaerochaeta</taxon>
    </lineage>
</organism>
<name>G8QXK3_SPHPG</name>
<dbReference type="HOGENOM" id="CLU_110620_0_0_12"/>
<evidence type="ECO:0000313" key="2">
    <source>
        <dbReference type="EMBL" id="AEV29566.1"/>
    </source>
</evidence>
<dbReference type="KEGG" id="sgp:SpiGrapes_1770"/>
<feature type="domain" description="Imm-5-like" evidence="1">
    <location>
        <begin position="34"/>
        <end position="160"/>
    </location>
</feature>
<dbReference type="AlphaFoldDB" id="G8QXK3"/>
<evidence type="ECO:0000313" key="3">
    <source>
        <dbReference type="Proteomes" id="UP000005632"/>
    </source>
</evidence>
<dbReference type="EMBL" id="CP003155">
    <property type="protein sequence ID" value="AEV29566.1"/>
    <property type="molecule type" value="Genomic_DNA"/>
</dbReference>
<dbReference type="Proteomes" id="UP000005632">
    <property type="component" value="Chromosome"/>
</dbReference>
<dbReference type="STRING" id="158190.SpiGrapes_1770"/>
<dbReference type="eggNOG" id="ENOG502Z834">
    <property type="taxonomic scope" value="Bacteria"/>
</dbReference>
<evidence type="ECO:0000259" key="1">
    <source>
        <dbReference type="Pfam" id="PF21805"/>
    </source>
</evidence>
<keyword evidence="3" id="KW-1185">Reference proteome</keyword>
<proteinExistence type="predicted"/>
<accession>G8QXK3</accession>
<protein>
    <recommendedName>
        <fullName evidence="1">Imm-5-like domain-containing protein</fullName>
    </recommendedName>
</protein>